<name>K2SCM8_MACPH</name>
<feature type="compositionally biased region" description="Low complexity" evidence="1">
    <location>
        <begin position="180"/>
        <end position="189"/>
    </location>
</feature>
<gene>
    <name evidence="2" type="ORF">MPH_08215</name>
</gene>
<evidence type="ECO:0000313" key="2">
    <source>
        <dbReference type="EMBL" id="EKG14585.1"/>
    </source>
</evidence>
<dbReference type="HOGENOM" id="CLU_816556_0_0_1"/>
<feature type="compositionally biased region" description="Basic residues" evidence="1">
    <location>
        <begin position="1"/>
        <end position="10"/>
    </location>
</feature>
<dbReference type="EMBL" id="AHHD01000343">
    <property type="protein sequence ID" value="EKG14585.1"/>
    <property type="molecule type" value="Genomic_DNA"/>
</dbReference>
<protein>
    <submittedName>
        <fullName evidence="2">Uncharacterized protein</fullName>
    </submittedName>
</protein>
<feature type="compositionally biased region" description="Basic residues" evidence="1">
    <location>
        <begin position="86"/>
        <end position="103"/>
    </location>
</feature>
<dbReference type="Proteomes" id="UP000007129">
    <property type="component" value="Unassembled WGS sequence"/>
</dbReference>
<feature type="compositionally biased region" description="Polar residues" evidence="1">
    <location>
        <begin position="71"/>
        <end position="81"/>
    </location>
</feature>
<dbReference type="InParanoid" id="K2SCM8"/>
<proteinExistence type="predicted"/>
<evidence type="ECO:0000256" key="1">
    <source>
        <dbReference type="SAM" id="MobiDB-lite"/>
    </source>
</evidence>
<dbReference type="AlphaFoldDB" id="K2SCM8"/>
<reference evidence="2 3" key="1">
    <citation type="journal article" date="2012" name="BMC Genomics">
        <title>Tools to kill: Genome of one of the most destructive plant pathogenic fungi Macrophomina phaseolina.</title>
        <authorList>
            <person name="Islam M.S."/>
            <person name="Haque M.S."/>
            <person name="Islam M.M."/>
            <person name="Emdad E.M."/>
            <person name="Halim A."/>
            <person name="Hossen Q.M.M."/>
            <person name="Hossain M.Z."/>
            <person name="Ahmed B."/>
            <person name="Rahim S."/>
            <person name="Rahman M.S."/>
            <person name="Alam M.M."/>
            <person name="Hou S."/>
            <person name="Wan X."/>
            <person name="Saito J.A."/>
            <person name="Alam M."/>
        </authorList>
    </citation>
    <scope>NUCLEOTIDE SEQUENCE [LARGE SCALE GENOMIC DNA]</scope>
    <source>
        <strain evidence="2 3">MS6</strain>
    </source>
</reference>
<feature type="region of interest" description="Disordered" evidence="1">
    <location>
        <begin position="1"/>
        <end position="103"/>
    </location>
</feature>
<comment type="caution">
    <text evidence="2">The sequence shown here is derived from an EMBL/GenBank/DDBJ whole genome shotgun (WGS) entry which is preliminary data.</text>
</comment>
<feature type="region of interest" description="Disordered" evidence="1">
    <location>
        <begin position="174"/>
        <end position="241"/>
    </location>
</feature>
<dbReference type="VEuPathDB" id="FungiDB:MPH_08215"/>
<dbReference type="OrthoDB" id="3940589at2759"/>
<organism evidence="2 3">
    <name type="scientific">Macrophomina phaseolina (strain MS6)</name>
    <name type="common">Charcoal rot fungus</name>
    <dbReference type="NCBI Taxonomy" id="1126212"/>
    <lineage>
        <taxon>Eukaryota</taxon>
        <taxon>Fungi</taxon>
        <taxon>Dikarya</taxon>
        <taxon>Ascomycota</taxon>
        <taxon>Pezizomycotina</taxon>
        <taxon>Dothideomycetes</taxon>
        <taxon>Dothideomycetes incertae sedis</taxon>
        <taxon>Botryosphaeriales</taxon>
        <taxon>Botryosphaeriaceae</taxon>
        <taxon>Macrophomina</taxon>
    </lineage>
</organism>
<sequence length="340" mass="38899">MPSARTKRYRARVERRYGQRALNSKQESGQDGTPKPDPDGAYSDNAPIDDISFNMEAEESVDDVSHETSTFRESSASPSENTEYKGRKRTVHHRAHHSRAQTKRRCVKYTERQLNVLWPPSEREPIETLYHWKILCSPQERAERAPYCFRPSDGQPRAYFERLFKAFEARRLAAAQQQNSSSGTPPSTTSHEHALTPAFPLLPTARSEGLEGSRPRLSSPNNIPIQFPRWKGKGAQPSDNSSRIRVLEDRCQFLEVAMQQCLNEVAERQDCAVDARIQRAIEPLREEQDRLNRVVAPLATRMDDITQTLMRDLSEIKEALMLKNPRHRRFCTPDGSPGHP</sequence>
<feature type="compositionally biased region" description="Polar residues" evidence="1">
    <location>
        <begin position="21"/>
        <end position="31"/>
    </location>
</feature>
<accession>K2SCM8</accession>
<evidence type="ECO:0000313" key="3">
    <source>
        <dbReference type="Proteomes" id="UP000007129"/>
    </source>
</evidence>